<keyword evidence="4" id="KW-0378">Hydrolase</keyword>
<feature type="domain" description="Glycosyl hydrolases family 45 active site" evidence="3">
    <location>
        <begin position="46"/>
        <end position="57"/>
    </location>
</feature>
<evidence type="ECO:0000313" key="4">
    <source>
        <dbReference type="EMBL" id="MDP9830336.1"/>
    </source>
</evidence>
<dbReference type="PROSITE" id="PS00571">
    <property type="entry name" value="AMIDASES"/>
    <property type="match status" value="1"/>
</dbReference>
<evidence type="ECO:0000256" key="1">
    <source>
        <dbReference type="ARBA" id="ARBA00009199"/>
    </source>
</evidence>
<protein>
    <recommendedName>
        <fullName evidence="2">Cellulase</fullName>
        <ecNumber evidence="2">3.2.1.4</ecNumber>
    </recommendedName>
</protein>
<dbReference type="InterPro" id="IPR023631">
    <property type="entry name" value="Amidase_dom"/>
</dbReference>
<proteinExistence type="inferred from homology"/>
<evidence type="ECO:0000313" key="5">
    <source>
        <dbReference type="Proteomes" id="UP001235712"/>
    </source>
</evidence>
<dbReference type="Proteomes" id="UP001235712">
    <property type="component" value="Unassembled WGS sequence"/>
</dbReference>
<dbReference type="Pfam" id="PF01425">
    <property type="entry name" value="Amidase"/>
    <property type="match status" value="1"/>
</dbReference>
<dbReference type="PROSITE" id="PS01140">
    <property type="entry name" value="GLYCOSYL_HYDROL_F45"/>
    <property type="match status" value="1"/>
</dbReference>
<evidence type="ECO:0000259" key="3">
    <source>
        <dbReference type="PROSITE" id="PS01140"/>
    </source>
</evidence>
<dbReference type="InterPro" id="IPR020556">
    <property type="entry name" value="Amidase_CS"/>
</dbReference>
<name>A0ABT9PCA4_9ACTN</name>
<dbReference type="EC" id="3.2.1.4" evidence="2"/>
<comment type="caution">
    <text evidence="4">The sequence shown here is derived from an EMBL/GenBank/DDBJ whole genome shotgun (WGS) entry which is preliminary data.</text>
</comment>
<evidence type="ECO:0000256" key="2">
    <source>
        <dbReference type="PROSITE-ProRule" id="PRU10069"/>
    </source>
</evidence>
<dbReference type="InterPro" id="IPR036928">
    <property type="entry name" value="AS_sf"/>
</dbReference>
<dbReference type="InterPro" id="IPR000120">
    <property type="entry name" value="Amidase"/>
</dbReference>
<comment type="similarity">
    <text evidence="1">Belongs to the amidase family.</text>
</comment>
<organism evidence="4 5">
    <name type="scientific">Kineosporia succinea</name>
    <dbReference type="NCBI Taxonomy" id="84632"/>
    <lineage>
        <taxon>Bacteria</taxon>
        <taxon>Bacillati</taxon>
        <taxon>Actinomycetota</taxon>
        <taxon>Actinomycetes</taxon>
        <taxon>Kineosporiales</taxon>
        <taxon>Kineosporiaceae</taxon>
        <taxon>Kineosporia</taxon>
    </lineage>
</organism>
<dbReference type="Gene3D" id="3.90.1300.10">
    <property type="entry name" value="Amidase signature (AS) domain"/>
    <property type="match status" value="1"/>
</dbReference>
<comment type="catalytic activity">
    <reaction evidence="2">
        <text>Endohydrolysis of (1-&gt;4)-beta-D-glucosidic linkages in cellulose, lichenin and cereal beta-D-glucans.</text>
        <dbReference type="EC" id="3.2.1.4"/>
    </reaction>
</comment>
<dbReference type="EMBL" id="JAUSQZ010000001">
    <property type="protein sequence ID" value="MDP9830336.1"/>
    <property type="molecule type" value="Genomic_DNA"/>
</dbReference>
<dbReference type="GO" id="GO:0004040">
    <property type="term" value="F:amidase activity"/>
    <property type="evidence" value="ECO:0007669"/>
    <property type="project" value="UniProtKB-EC"/>
</dbReference>
<dbReference type="PANTHER" id="PTHR11895:SF7">
    <property type="entry name" value="GLUTAMYL-TRNA(GLN) AMIDOTRANSFERASE SUBUNIT A, MITOCHONDRIAL"/>
    <property type="match status" value="1"/>
</dbReference>
<accession>A0ABT9PCA4</accession>
<feature type="active site" description="Nucleophile" evidence="2">
    <location>
        <position position="51"/>
    </location>
</feature>
<gene>
    <name evidence="4" type="ORF">J2S57_006085</name>
</gene>
<dbReference type="SUPFAM" id="SSF75304">
    <property type="entry name" value="Amidase signature (AS) enzymes"/>
    <property type="match status" value="1"/>
</dbReference>
<dbReference type="InterPro" id="IPR000334">
    <property type="entry name" value="Glyco_hydro_45"/>
</dbReference>
<dbReference type="PANTHER" id="PTHR11895">
    <property type="entry name" value="TRANSAMIDASE"/>
    <property type="match status" value="1"/>
</dbReference>
<reference evidence="4 5" key="1">
    <citation type="submission" date="2023-07" db="EMBL/GenBank/DDBJ databases">
        <title>Sequencing the genomes of 1000 actinobacteria strains.</title>
        <authorList>
            <person name="Klenk H.-P."/>
        </authorList>
    </citation>
    <scope>NUCLEOTIDE SEQUENCE [LARGE SCALE GENOMIC DNA]</scope>
    <source>
        <strain evidence="4 5">DSM 44388</strain>
    </source>
</reference>
<keyword evidence="5" id="KW-1185">Reference proteome</keyword>
<sequence>MAEQTRWLDLTDQKDLLARGQIKPADLLDAAIERIEHLDPALNAVTTRYFDQAREAAGSAEGPLAGVPFLVKDLTADVAGQVRTDANSALKAQSRAADRDSPLVDLFRSAGLVVVGRTTSSEFGTLPTAESRAWGVTRNPWDLSRSPGGSSGGSAAAVAAGMVAAAHASDAAGSLRIPASGCGLVGLKPSRPADSGPPVSVQALISEFVVTRSVRDAALLLDLTQPGPTAADVTPAPLRIGLLDSRIDGSPVHPACAAAVRLAAGQLEELGHHVEPGFPTALGDATLGRLFSAYFATGILEVFEEVARRLGRELTEADVEPLNWALATLGAQMSSTERESAFAAAPAFIRSVLTWWDHYDLLLTPTTAEPSLPVGALGPEPANPLAGLERAQAFAPFTPFVNMTGQPAISLPLASDEQGRPTGVQLVGRPGAERVLLAVAAQLEVAAPWKDRRPPS</sequence>